<dbReference type="InterPro" id="IPR002347">
    <property type="entry name" value="SDR_fam"/>
</dbReference>
<dbReference type="SMART" id="SM00822">
    <property type="entry name" value="PKS_KR"/>
    <property type="match status" value="1"/>
</dbReference>
<dbReference type="PRINTS" id="PR00080">
    <property type="entry name" value="SDRFAMILY"/>
</dbReference>
<dbReference type="RefSeq" id="WP_091553877.1">
    <property type="nucleotide sequence ID" value="NZ_BNAC01000002.1"/>
</dbReference>
<dbReference type="PRINTS" id="PR00081">
    <property type="entry name" value="GDHRDH"/>
</dbReference>
<evidence type="ECO:0000256" key="1">
    <source>
        <dbReference type="ARBA" id="ARBA00006484"/>
    </source>
</evidence>
<dbReference type="Pfam" id="PF00106">
    <property type="entry name" value="adh_short"/>
    <property type="match status" value="1"/>
</dbReference>
<keyword evidence="6" id="KW-1185">Reference proteome</keyword>
<gene>
    <name evidence="5" type="ORF">SAMN05661030_0308</name>
</gene>
<dbReference type="Gene3D" id="3.40.50.720">
    <property type="entry name" value="NAD(P)-binding Rossmann-like Domain"/>
    <property type="match status" value="1"/>
</dbReference>
<sequence length="236" mass="23923">MSDTVLVTGAASGMGRALVQRLVGAGWRVLALDRAADALGALAGELGEQLVPVPVDVTDRAGVTAAVDRLVAGQRLTGVVNCAGIYPPTRLDDFTDETYRAVFDVNVLGTLVVTAAAVPHLRAAGGGAVVNFASVDAFAVSPGQLLYSASKAAVLSLTKSLAIELAPDRVVVNAVAPGWVDTPGNAATGRMAEAAAGIPLGRVADPDEVAVWVQRLLEPGYVTGETVVIAGGSAMR</sequence>
<dbReference type="PANTHER" id="PTHR43658">
    <property type="entry name" value="SHORT-CHAIN DEHYDROGENASE/REDUCTASE"/>
    <property type="match status" value="1"/>
</dbReference>
<name>A0A1I1H2R9_9ACTN</name>
<reference evidence="6" key="1">
    <citation type="submission" date="2016-10" db="EMBL/GenBank/DDBJ databases">
        <authorList>
            <person name="Varghese N."/>
            <person name="Submissions S."/>
        </authorList>
    </citation>
    <scope>NUCLEOTIDE SEQUENCE [LARGE SCALE GENOMIC DNA]</scope>
    <source>
        <strain evidence="6">DSM 45962</strain>
    </source>
</reference>
<dbReference type="Proteomes" id="UP000199022">
    <property type="component" value="Unassembled WGS sequence"/>
</dbReference>
<dbReference type="PANTHER" id="PTHR43658:SF8">
    <property type="entry name" value="17-BETA-HYDROXYSTEROID DEHYDROGENASE 14-RELATED"/>
    <property type="match status" value="1"/>
</dbReference>
<evidence type="ECO:0000256" key="3">
    <source>
        <dbReference type="RuleBase" id="RU000363"/>
    </source>
</evidence>
<accession>A0A1I1H2R9</accession>
<dbReference type="GO" id="GO:0016491">
    <property type="term" value="F:oxidoreductase activity"/>
    <property type="evidence" value="ECO:0007669"/>
    <property type="project" value="UniProtKB-KW"/>
</dbReference>
<dbReference type="CDD" id="cd05233">
    <property type="entry name" value="SDR_c"/>
    <property type="match status" value="1"/>
</dbReference>
<dbReference type="InterPro" id="IPR020904">
    <property type="entry name" value="Sc_DH/Rdtase_CS"/>
</dbReference>
<dbReference type="STRING" id="1225127.SAMN05661030_0308"/>
<dbReference type="InterPro" id="IPR036291">
    <property type="entry name" value="NAD(P)-bd_dom_sf"/>
</dbReference>
<evidence type="ECO:0000313" key="6">
    <source>
        <dbReference type="Proteomes" id="UP000199022"/>
    </source>
</evidence>
<dbReference type="AlphaFoldDB" id="A0A1I1H2R9"/>
<evidence type="ECO:0000313" key="5">
    <source>
        <dbReference type="EMBL" id="SFC17842.1"/>
    </source>
</evidence>
<dbReference type="PROSITE" id="PS00061">
    <property type="entry name" value="ADH_SHORT"/>
    <property type="match status" value="1"/>
</dbReference>
<evidence type="ECO:0000259" key="4">
    <source>
        <dbReference type="SMART" id="SM00822"/>
    </source>
</evidence>
<protein>
    <submittedName>
        <fullName evidence="5">3-oxoacyl-[acyl-carrier protein] reductase</fullName>
    </submittedName>
</protein>
<dbReference type="FunFam" id="3.40.50.720:FF:000084">
    <property type="entry name" value="Short-chain dehydrogenase reductase"/>
    <property type="match status" value="1"/>
</dbReference>
<dbReference type="OrthoDB" id="286404at2"/>
<dbReference type="SUPFAM" id="SSF51735">
    <property type="entry name" value="NAD(P)-binding Rossmann-fold domains"/>
    <property type="match status" value="1"/>
</dbReference>
<evidence type="ECO:0000256" key="2">
    <source>
        <dbReference type="ARBA" id="ARBA00023002"/>
    </source>
</evidence>
<organism evidence="5 6">
    <name type="scientific">Klenkia taihuensis</name>
    <dbReference type="NCBI Taxonomy" id="1225127"/>
    <lineage>
        <taxon>Bacteria</taxon>
        <taxon>Bacillati</taxon>
        <taxon>Actinomycetota</taxon>
        <taxon>Actinomycetes</taxon>
        <taxon>Geodermatophilales</taxon>
        <taxon>Geodermatophilaceae</taxon>
        <taxon>Klenkia</taxon>
    </lineage>
</organism>
<proteinExistence type="inferred from homology"/>
<dbReference type="EMBL" id="FOMD01000001">
    <property type="protein sequence ID" value="SFC17842.1"/>
    <property type="molecule type" value="Genomic_DNA"/>
</dbReference>
<comment type="similarity">
    <text evidence="1 3">Belongs to the short-chain dehydrogenases/reductases (SDR) family.</text>
</comment>
<dbReference type="InterPro" id="IPR057326">
    <property type="entry name" value="KR_dom"/>
</dbReference>
<feature type="domain" description="Ketoreductase" evidence="4">
    <location>
        <begin position="3"/>
        <end position="182"/>
    </location>
</feature>
<keyword evidence="2" id="KW-0560">Oxidoreductase</keyword>